<dbReference type="KEGG" id="mhev:MHEL_32600"/>
<evidence type="ECO:0000313" key="2">
    <source>
        <dbReference type="Proteomes" id="UP000467148"/>
    </source>
</evidence>
<reference evidence="1 2" key="1">
    <citation type="journal article" date="2019" name="Emerg. Microbes Infect.">
        <title>Comprehensive subspecies identification of 175 nontuberculous mycobacteria species based on 7547 genomic profiles.</title>
        <authorList>
            <person name="Matsumoto Y."/>
            <person name="Kinjo T."/>
            <person name="Motooka D."/>
            <person name="Nabeya D."/>
            <person name="Jung N."/>
            <person name="Uechi K."/>
            <person name="Horii T."/>
            <person name="Iida T."/>
            <person name="Fujita J."/>
            <person name="Nakamura S."/>
        </authorList>
    </citation>
    <scope>NUCLEOTIDE SEQUENCE [LARGE SCALE GENOMIC DNA]</scope>
    <source>
        <strain evidence="1 2">JCM 30396</strain>
    </source>
</reference>
<dbReference type="RefSeq" id="WP_163749160.1">
    <property type="nucleotide sequence ID" value="NZ_AP022596.1"/>
</dbReference>
<accession>A0A7I7T6W9</accession>
<gene>
    <name evidence="1" type="ORF">MHEL_32600</name>
</gene>
<protein>
    <submittedName>
        <fullName evidence="1">Uncharacterized protein</fullName>
    </submittedName>
</protein>
<dbReference type="EMBL" id="AP022596">
    <property type="protein sequence ID" value="BBY65017.1"/>
    <property type="molecule type" value="Genomic_DNA"/>
</dbReference>
<dbReference type="AlphaFoldDB" id="A0A7I7T6W9"/>
<name>A0A7I7T6W9_9MYCO</name>
<dbReference type="Proteomes" id="UP000467148">
    <property type="component" value="Chromosome"/>
</dbReference>
<sequence>MIYVDADVYEKRIEGALVSFSMFANRIIGDLDEQDAGPSWWPNGLGWKLRALLSDLVGSVRGTVIRSPGIISPTIANRRMTASKHLSAN</sequence>
<proteinExistence type="predicted"/>
<evidence type="ECO:0000313" key="1">
    <source>
        <dbReference type="EMBL" id="BBY65017.1"/>
    </source>
</evidence>
<keyword evidence="2" id="KW-1185">Reference proteome</keyword>
<organism evidence="1 2">
    <name type="scientific">Mycolicibacterium helvum</name>
    <dbReference type="NCBI Taxonomy" id="1534349"/>
    <lineage>
        <taxon>Bacteria</taxon>
        <taxon>Bacillati</taxon>
        <taxon>Actinomycetota</taxon>
        <taxon>Actinomycetes</taxon>
        <taxon>Mycobacteriales</taxon>
        <taxon>Mycobacteriaceae</taxon>
        <taxon>Mycolicibacterium</taxon>
    </lineage>
</organism>